<feature type="non-terminal residue" evidence="1">
    <location>
        <position position="1"/>
    </location>
</feature>
<sequence length="338" mass="39228">VWVWDTATWGGLWGSSYTDTHADALNVRLDTERIFADTTVWDVDRLYARIYYAPLLYEINVAIEWDPPLANNMQYLYYDYSLSVGIDFDLDIYNYDTTGWLELESNSNTNWHTDTELLTNPYIDGDNDIKIRFQSTTHTSSFNLYIDQAVIRYDDVYTISKKHNNAIDNYIFVQTDTTETLTIESWDFGENLTFWGEDLSITHQTTSTKQINVLLVNDDVIQLTIELSANGNGDFTSHTEDLSITSNVIFDQIKFTGEFDDTKYLKVTHIEIHVDSDARYGEADYLSIQTGYNAFLEYDIPYLFTNNTADSELYAYFYSVFIAPNINSYFTNYIQNKN</sequence>
<name>A0A0F8XDJ3_9ZZZZ</name>
<protein>
    <submittedName>
        <fullName evidence="1">Uncharacterized protein</fullName>
    </submittedName>
</protein>
<gene>
    <name evidence="1" type="ORF">LCGC14_3038570</name>
</gene>
<proteinExistence type="predicted"/>
<dbReference type="EMBL" id="LAZR01063685">
    <property type="protein sequence ID" value="KKK59020.1"/>
    <property type="molecule type" value="Genomic_DNA"/>
</dbReference>
<organism evidence="1">
    <name type="scientific">marine sediment metagenome</name>
    <dbReference type="NCBI Taxonomy" id="412755"/>
    <lineage>
        <taxon>unclassified sequences</taxon>
        <taxon>metagenomes</taxon>
        <taxon>ecological metagenomes</taxon>
    </lineage>
</organism>
<comment type="caution">
    <text evidence="1">The sequence shown here is derived from an EMBL/GenBank/DDBJ whole genome shotgun (WGS) entry which is preliminary data.</text>
</comment>
<reference evidence="1" key="1">
    <citation type="journal article" date="2015" name="Nature">
        <title>Complex archaea that bridge the gap between prokaryotes and eukaryotes.</title>
        <authorList>
            <person name="Spang A."/>
            <person name="Saw J.H."/>
            <person name="Jorgensen S.L."/>
            <person name="Zaremba-Niedzwiedzka K."/>
            <person name="Martijn J."/>
            <person name="Lind A.E."/>
            <person name="van Eijk R."/>
            <person name="Schleper C."/>
            <person name="Guy L."/>
            <person name="Ettema T.J."/>
        </authorList>
    </citation>
    <scope>NUCLEOTIDE SEQUENCE</scope>
</reference>
<accession>A0A0F8XDJ3</accession>
<dbReference type="AlphaFoldDB" id="A0A0F8XDJ3"/>
<evidence type="ECO:0000313" key="1">
    <source>
        <dbReference type="EMBL" id="KKK59020.1"/>
    </source>
</evidence>